<evidence type="ECO:0000313" key="11">
    <source>
        <dbReference type="Proteomes" id="UP000663889"/>
    </source>
</evidence>
<dbReference type="PANTHER" id="PTHR11080:SF2">
    <property type="entry name" value="LD05707P"/>
    <property type="match status" value="1"/>
</dbReference>
<evidence type="ECO:0000256" key="2">
    <source>
        <dbReference type="ARBA" id="ARBA00022642"/>
    </source>
</evidence>
<dbReference type="SUPFAM" id="SSF52499">
    <property type="entry name" value="Isochorismatase-like hydrolases"/>
    <property type="match status" value="1"/>
</dbReference>
<dbReference type="PANTHER" id="PTHR11080">
    <property type="entry name" value="PYRAZINAMIDASE/NICOTINAMIDASE"/>
    <property type="match status" value="1"/>
</dbReference>
<keyword evidence="3" id="KW-0479">Metal-binding</keyword>
<comment type="similarity">
    <text evidence="1">Belongs to the isochorismatase family.</text>
</comment>
<evidence type="ECO:0000256" key="1">
    <source>
        <dbReference type="ARBA" id="ARBA00006336"/>
    </source>
</evidence>
<reference evidence="10" key="1">
    <citation type="submission" date="2021-02" db="EMBL/GenBank/DDBJ databases">
        <authorList>
            <person name="Nowell W R."/>
        </authorList>
    </citation>
    <scope>NUCLEOTIDE SEQUENCE</scope>
</reference>
<comment type="pathway">
    <text evidence="5">Cofactor biosynthesis; nicotinate biosynthesis; nicotinate from nicotinamide: step 1/1.</text>
</comment>
<dbReference type="InterPro" id="IPR036380">
    <property type="entry name" value="Isochorismatase-like_sf"/>
</dbReference>
<comment type="caution">
    <text evidence="10">The sequence shown here is derived from an EMBL/GenBank/DDBJ whole genome shotgun (WGS) entry which is preliminary data.</text>
</comment>
<evidence type="ECO:0000256" key="7">
    <source>
        <dbReference type="ARBA" id="ARBA00043224"/>
    </source>
</evidence>
<dbReference type="Proteomes" id="UP000663882">
    <property type="component" value="Unassembled WGS sequence"/>
</dbReference>
<sequence>MSFDLVRYDLAPAGYTPGTDPDIDSYSTFADNNRVKKTELDKKLRERNAPHIFVAGLATDYCVEGTVLDAFDLNYTTYFIEDAGGVIDFNVAKAQLDYLKQRNIVVIQANQVKALISSGSDKSFSSILLVSINLFILLLL</sequence>
<dbReference type="GO" id="GO:0046872">
    <property type="term" value="F:metal ion binding"/>
    <property type="evidence" value="ECO:0007669"/>
    <property type="project" value="UniProtKB-KW"/>
</dbReference>
<evidence type="ECO:0000256" key="3">
    <source>
        <dbReference type="ARBA" id="ARBA00022723"/>
    </source>
</evidence>
<evidence type="ECO:0000259" key="8">
    <source>
        <dbReference type="Pfam" id="PF00857"/>
    </source>
</evidence>
<organism evidence="10 11">
    <name type="scientific">Rotaria sordida</name>
    <dbReference type="NCBI Taxonomy" id="392033"/>
    <lineage>
        <taxon>Eukaryota</taxon>
        <taxon>Metazoa</taxon>
        <taxon>Spiralia</taxon>
        <taxon>Gnathifera</taxon>
        <taxon>Rotifera</taxon>
        <taxon>Eurotatoria</taxon>
        <taxon>Bdelloidea</taxon>
        <taxon>Philodinida</taxon>
        <taxon>Philodinidae</taxon>
        <taxon>Rotaria</taxon>
    </lineage>
</organism>
<evidence type="ECO:0000256" key="6">
    <source>
        <dbReference type="ARBA" id="ARBA00039017"/>
    </source>
</evidence>
<dbReference type="Proteomes" id="UP000663889">
    <property type="component" value="Unassembled WGS sequence"/>
</dbReference>
<evidence type="ECO:0000313" key="10">
    <source>
        <dbReference type="EMBL" id="CAF1066435.1"/>
    </source>
</evidence>
<dbReference type="OrthoDB" id="167809at2759"/>
<protein>
    <recommendedName>
        <fullName evidence="6">nicotinamidase</fullName>
        <ecNumber evidence="6">3.5.1.19</ecNumber>
    </recommendedName>
    <alternativeName>
        <fullName evidence="7">Nicotinamide deamidase</fullName>
    </alternativeName>
</protein>
<dbReference type="GO" id="GO:0008936">
    <property type="term" value="F:nicotinamidase activity"/>
    <property type="evidence" value="ECO:0007669"/>
    <property type="project" value="UniProtKB-EC"/>
</dbReference>
<dbReference type="GO" id="GO:0019363">
    <property type="term" value="P:pyridine nucleotide biosynthetic process"/>
    <property type="evidence" value="ECO:0007669"/>
    <property type="project" value="UniProtKB-KW"/>
</dbReference>
<dbReference type="EMBL" id="CAJNOU010000691">
    <property type="protein sequence ID" value="CAF1066435.1"/>
    <property type="molecule type" value="Genomic_DNA"/>
</dbReference>
<dbReference type="EMBL" id="CAJNOO010000696">
    <property type="protein sequence ID" value="CAF1013220.1"/>
    <property type="molecule type" value="Genomic_DNA"/>
</dbReference>
<gene>
    <name evidence="9" type="ORF">RFH988_LOCUS14794</name>
    <name evidence="10" type="ORF">SEV965_LOCUS14122</name>
</gene>
<name>A0A814LK42_9BILA</name>
<dbReference type="AlphaFoldDB" id="A0A814LK42"/>
<evidence type="ECO:0000256" key="5">
    <source>
        <dbReference type="ARBA" id="ARBA00037900"/>
    </source>
</evidence>
<keyword evidence="2" id="KW-0662">Pyridine nucleotide biosynthesis</keyword>
<feature type="domain" description="Isochorismatase-like" evidence="8">
    <location>
        <begin position="36"/>
        <end position="111"/>
    </location>
</feature>
<evidence type="ECO:0000256" key="4">
    <source>
        <dbReference type="ARBA" id="ARBA00022801"/>
    </source>
</evidence>
<dbReference type="InterPro" id="IPR000868">
    <property type="entry name" value="Isochorismatase-like_dom"/>
</dbReference>
<evidence type="ECO:0000313" key="9">
    <source>
        <dbReference type="EMBL" id="CAF1013220.1"/>
    </source>
</evidence>
<dbReference type="Gene3D" id="3.40.50.850">
    <property type="entry name" value="Isochorismatase-like"/>
    <property type="match status" value="1"/>
</dbReference>
<dbReference type="EC" id="3.5.1.19" evidence="6"/>
<dbReference type="InterPro" id="IPR052347">
    <property type="entry name" value="Isochorismatase_Nicotinamidase"/>
</dbReference>
<proteinExistence type="inferred from homology"/>
<accession>A0A814LK42</accession>
<dbReference type="Pfam" id="PF00857">
    <property type="entry name" value="Isochorismatase"/>
    <property type="match status" value="1"/>
</dbReference>
<keyword evidence="4" id="KW-0378">Hydrolase</keyword>